<evidence type="ECO:0000313" key="15">
    <source>
        <dbReference type="Proteomes" id="UP000230447"/>
    </source>
</evidence>
<keyword evidence="6" id="KW-0460">Magnesium</keyword>
<comment type="function">
    <text evidence="10">Releases the supercoiling and torsional tension of DNA, which is introduced during the DNA replication and transcription, by transiently cleaving and rejoining one strand of the DNA duplex. Introduces a single-strand break via transesterification at a target site in duplex DNA. The scissile phosphodiester is attacked by the catalytic tyrosine of the enzyme, resulting in the formation of a DNA-(5'-phosphotyrosyl)-enzyme intermediate and the expulsion of a 3'-OH DNA strand. The free DNA strand then undergoes passage around the unbroken strand, thus removing DNA supercoils. Finally, in the religation step, the DNA 3'-OH attacks the covalent intermediate to expel the active-site tyrosine and restore the DNA phosphodiester backbone.</text>
</comment>
<dbReference type="Pfam" id="PF01751">
    <property type="entry name" value="Toprim"/>
    <property type="match status" value="1"/>
</dbReference>
<evidence type="ECO:0000256" key="6">
    <source>
        <dbReference type="ARBA" id="ARBA00022842"/>
    </source>
</evidence>
<dbReference type="PANTHER" id="PTHR42785:SF1">
    <property type="entry name" value="DNA TOPOISOMERASE"/>
    <property type="match status" value="1"/>
</dbReference>
<evidence type="ECO:0000256" key="3">
    <source>
        <dbReference type="ARBA" id="ARBA00022723"/>
    </source>
</evidence>
<evidence type="ECO:0000313" key="14">
    <source>
        <dbReference type="EMBL" id="PIP32060.1"/>
    </source>
</evidence>
<feature type="region of interest" description="Interaction with DNA" evidence="10">
    <location>
        <begin position="159"/>
        <end position="164"/>
    </location>
</feature>
<evidence type="ECO:0000256" key="1">
    <source>
        <dbReference type="ARBA" id="ARBA00000213"/>
    </source>
</evidence>
<dbReference type="InterPro" id="IPR023405">
    <property type="entry name" value="Topo_IA_core_domain"/>
</dbReference>
<keyword evidence="8 10" id="KW-0238">DNA-binding</keyword>
<keyword evidence="3" id="KW-0479">Metal-binding</keyword>
<sequence length="701" mass="80199">MQLVIVESPTKAKTISHFLGKEFSVASSYGHVRDLPPKKLGIDLKNNFEPEYVILQKAKPNVKELKKQATQATEVILATDEDREGESIAFHLKEVLNLKDPKRIVFHEITEKAIHEAIKHPRGLDMRLVNSQQARRILDRLVGYKLSPFLWKKVMRGLSAGRVQSVVVRLICEREKERDGFKEEEYWTVEAKLQQKKPDLKDVAGNPVFSAFLAKKGDKALDKLEVKNQKQAESILNDLEGATYQVAQIEKKEEKRSPSAPFKTSTLQQEASSKLRFSAKKTMMVAQGLYERGLITYHRTDSLNLAKESLIEAKDLILNKYGQEYLAGTERIFKTKAKTAQEAHEAIRPVKAGLLPENFSKLTKITKKEFLSLYTLIWQRFIASQMKEAFFDIVSAEIKANVYTFRASGQTLQFDGFLKVYPAKFSENALPELKEAEILDLEELKKEQHFTKPKARYSQATLIKELEKQEIGRPSTYAVIMDTIERRGYVERDENKKLKPTKIGIITNDMLTEHFPQIVDIQFTAKMEKELDEIAEGKDTWQKTLKDFYFPFARNLARKEEEVEKKDLTEKTDKKCPECGGDLIIRLGRFGKFLACATFPKCKYTAPLKKPGIGIKCPKCSQGEISEKFTKKHKPFYGCSNWPHCDFAMWDKPINKTCPSCGSLLTLKRDQEICPNKKCSSFKGFNVKKNNSNPKKEGTKP</sequence>
<dbReference type="InterPro" id="IPR013824">
    <property type="entry name" value="Topo_IA_cen_sub1"/>
</dbReference>
<feature type="site" description="Interaction with DNA" evidence="10">
    <location>
        <position position="487"/>
    </location>
</feature>
<evidence type="ECO:0000256" key="9">
    <source>
        <dbReference type="ARBA" id="ARBA00023235"/>
    </source>
</evidence>
<reference evidence="14 15" key="1">
    <citation type="submission" date="2017-09" db="EMBL/GenBank/DDBJ databases">
        <title>Depth-based differentiation of microbial function through sediment-hosted aquifers and enrichment of novel symbionts in the deep terrestrial subsurface.</title>
        <authorList>
            <person name="Probst A.J."/>
            <person name="Ladd B."/>
            <person name="Jarett J.K."/>
            <person name="Geller-Mcgrath D.E."/>
            <person name="Sieber C.M."/>
            <person name="Emerson J.B."/>
            <person name="Anantharaman K."/>
            <person name="Thomas B.C."/>
            <person name="Malmstrom R."/>
            <person name="Stieglmeier M."/>
            <person name="Klingl A."/>
            <person name="Woyke T."/>
            <person name="Ryan C.M."/>
            <person name="Banfield J.F."/>
        </authorList>
    </citation>
    <scope>NUCLEOTIDE SEQUENCE [LARGE SCALE GENOMIC DNA]</scope>
    <source>
        <strain evidence="14">CG23_combo_of_CG06-09_8_20_14_all_37_87_8</strain>
    </source>
</reference>
<evidence type="ECO:0000256" key="8">
    <source>
        <dbReference type="ARBA" id="ARBA00023125"/>
    </source>
</evidence>
<dbReference type="PROSITE" id="PS00396">
    <property type="entry name" value="TOPO_IA_1"/>
    <property type="match status" value="1"/>
</dbReference>
<dbReference type="SMART" id="SM00436">
    <property type="entry name" value="TOP1Bc"/>
    <property type="match status" value="1"/>
</dbReference>
<feature type="site" description="Interaction with DNA" evidence="10">
    <location>
        <position position="135"/>
    </location>
</feature>
<evidence type="ECO:0000256" key="2">
    <source>
        <dbReference type="ARBA" id="ARBA00009446"/>
    </source>
</evidence>
<dbReference type="InterPro" id="IPR028612">
    <property type="entry name" value="Topoisom_1_IA"/>
</dbReference>
<dbReference type="GO" id="GO:0005694">
    <property type="term" value="C:chromosome"/>
    <property type="evidence" value="ECO:0007669"/>
    <property type="project" value="InterPro"/>
</dbReference>
<dbReference type="InterPro" id="IPR013498">
    <property type="entry name" value="Topo_IA_Znf"/>
</dbReference>
<dbReference type="CDD" id="cd00186">
    <property type="entry name" value="TOP1Ac"/>
    <property type="match status" value="1"/>
</dbReference>
<evidence type="ECO:0000256" key="11">
    <source>
        <dbReference type="SAM" id="MobiDB-lite"/>
    </source>
</evidence>
<dbReference type="InterPro" id="IPR013825">
    <property type="entry name" value="Topo_IA_cen_sub2"/>
</dbReference>
<dbReference type="GO" id="GO:0008270">
    <property type="term" value="F:zinc ion binding"/>
    <property type="evidence" value="ECO:0007669"/>
    <property type="project" value="UniProtKB-KW"/>
</dbReference>
<evidence type="ECO:0000256" key="7">
    <source>
        <dbReference type="ARBA" id="ARBA00023029"/>
    </source>
</evidence>
<dbReference type="Gene3D" id="1.10.460.10">
    <property type="entry name" value="Topoisomerase I, domain 2"/>
    <property type="match status" value="1"/>
</dbReference>
<comment type="caution">
    <text evidence="14">The sequence shown here is derived from an EMBL/GenBank/DDBJ whole genome shotgun (WGS) entry which is preliminary data.</text>
</comment>
<dbReference type="CDD" id="cd03363">
    <property type="entry name" value="TOPRIM_TopoIA_TopoI"/>
    <property type="match status" value="1"/>
</dbReference>
<comment type="catalytic activity">
    <reaction evidence="1 10">
        <text>ATP-independent breakage of single-stranded DNA, followed by passage and rejoining.</text>
        <dbReference type="EC" id="5.6.2.1"/>
    </reaction>
</comment>
<feature type="domain" description="Topo IA-type catalytic" evidence="13">
    <location>
        <begin position="125"/>
        <end position="556"/>
    </location>
</feature>
<dbReference type="InterPro" id="IPR006171">
    <property type="entry name" value="TOPRIM_dom"/>
</dbReference>
<dbReference type="EC" id="5.6.2.1" evidence="10"/>
<dbReference type="GO" id="GO:0003917">
    <property type="term" value="F:DNA topoisomerase type I (single strand cut, ATP-independent) activity"/>
    <property type="evidence" value="ECO:0007669"/>
    <property type="project" value="UniProtKB-UniRule"/>
</dbReference>
<dbReference type="Gene3D" id="1.10.290.10">
    <property type="entry name" value="Topoisomerase I, domain 4"/>
    <property type="match status" value="1"/>
</dbReference>
<accession>A0A2G9ZHK8</accession>
<feature type="site" description="Interaction with DNA" evidence="10">
    <location>
        <position position="139"/>
    </location>
</feature>
<feature type="site" description="Interaction with DNA" evidence="10">
    <location>
        <position position="299"/>
    </location>
</feature>
<dbReference type="AlphaFoldDB" id="A0A2G9ZHK8"/>
<comment type="subunit">
    <text evidence="10">Monomer.</text>
</comment>
<dbReference type="PRINTS" id="PR00417">
    <property type="entry name" value="PRTPISMRASEI"/>
</dbReference>
<feature type="domain" description="Toprim" evidence="12">
    <location>
        <begin position="1"/>
        <end position="111"/>
    </location>
</feature>
<evidence type="ECO:0000256" key="10">
    <source>
        <dbReference type="HAMAP-Rule" id="MF_00952"/>
    </source>
</evidence>
<dbReference type="Proteomes" id="UP000230447">
    <property type="component" value="Unassembled WGS sequence"/>
</dbReference>
<evidence type="ECO:0000259" key="13">
    <source>
        <dbReference type="PROSITE" id="PS52039"/>
    </source>
</evidence>
<dbReference type="InterPro" id="IPR005733">
    <property type="entry name" value="TopoI_bac-type"/>
</dbReference>
<keyword evidence="5" id="KW-0862">Zinc</keyword>
<dbReference type="Pfam" id="PF01396">
    <property type="entry name" value="Zn_ribbon_Top1"/>
    <property type="match status" value="3"/>
</dbReference>
<feature type="site" description="Interaction with DNA" evidence="10">
    <location>
        <position position="31"/>
    </location>
</feature>
<keyword evidence="7 10" id="KW-0799">Topoisomerase</keyword>
<proteinExistence type="inferred from homology"/>
<feature type="region of interest" description="Disordered" evidence="11">
    <location>
        <begin position="681"/>
        <end position="701"/>
    </location>
</feature>
<dbReference type="InterPro" id="IPR023406">
    <property type="entry name" value="Topo_IA_AS"/>
</dbReference>
<dbReference type="HAMAP" id="MF_00952">
    <property type="entry name" value="Topoisom_1_prok"/>
    <property type="match status" value="1"/>
</dbReference>
<dbReference type="SMART" id="SM00493">
    <property type="entry name" value="TOPRIM"/>
    <property type="match status" value="1"/>
</dbReference>
<evidence type="ECO:0000256" key="5">
    <source>
        <dbReference type="ARBA" id="ARBA00022833"/>
    </source>
</evidence>
<comment type="similarity">
    <text evidence="2 10">Belongs to the type IA topoisomerase family.</text>
</comment>
<dbReference type="NCBIfam" id="TIGR01051">
    <property type="entry name" value="topA_bact"/>
    <property type="match status" value="1"/>
</dbReference>
<dbReference type="Gene3D" id="3.30.65.10">
    <property type="entry name" value="Bacterial Topoisomerase I, domain 1"/>
    <property type="match status" value="1"/>
</dbReference>
<dbReference type="GO" id="GO:0006265">
    <property type="term" value="P:DNA topological change"/>
    <property type="evidence" value="ECO:0007669"/>
    <property type="project" value="UniProtKB-UniRule"/>
</dbReference>
<dbReference type="InterPro" id="IPR003601">
    <property type="entry name" value="Topo_IA_2"/>
</dbReference>
<dbReference type="SUPFAM" id="SSF56712">
    <property type="entry name" value="Prokaryotic type I DNA topoisomerase"/>
    <property type="match status" value="1"/>
</dbReference>
<dbReference type="SUPFAM" id="SSF57783">
    <property type="entry name" value="Zinc beta-ribbon"/>
    <property type="match status" value="1"/>
</dbReference>
<feature type="active site" description="O-(5'-phospho-DNA)-tyrosine intermediate" evidence="10">
    <location>
        <position position="297"/>
    </location>
</feature>
<dbReference type="PANTHER" id="PTHR42785">
    <property type="entry name" value="DNA TOPOISOMERASE, TYPE IA, CORE"/>
    <property type="match status" value="1"/>
</dbReference>
<protein>
    <recommendedName>
        <fullName evidence="10">DNA topoisomerase 1</fullName>
        <ecNumber evidence="10">5.6.2.1</ecNumber>
    </recommendedName>
    <alternativeName>
        <fullName evidence="10">DNA topoisomerase I</fullName>
    </alternativeName>
</protein>
<feature type="site" description="Interaction with DNA" evidence="10">
    <location>
        <position position="151"/>
    </location>
</feature>
<dbReference type="InterPro" id="IPR013497">
    <property type="entry name" value="Topo_IA_cen"/>
</dbReference>
<dbReference type="PROSITE" id="PS50880">
    <property type="entry name" value="TOPRIM"/>
    <property type="match status" value="1"/>
</dbReference>
<evidence type="ECO:0000256" key="4">
    <source>
        <dbReference type="ARBA" id="ARBA00022771"/>
    </source>
</evidence>
<feature type="site" description="Interaction with DNA" evidence="10">
    <location>
        <position position="136"/>
    </location>
</feature>
<name>A0A2G9ZHK8_9BACT</name>
<dbReference type="PROSITE" id="PS52039">
    <property type="entry name" value="TOPO_IA_2"/>
    <property type="match status" value="1"/>
</dbReference>
<feature type="site" description="Interaction with DNA" evidence="10">
    <location>
        <position position="144"/>
    </location>
</feature>
<gene>
    <name evidence="10" type="primary">topA</name>
    <name evidence="14" type="ORF">COX24_00240</name>
</gene>
<organism evidence="14 15">
    <name type="scientific">bacterium (Candidatus Gribaldobacteria) CG23_combo_of_CG06-09_8_20_14_all_37_87_8</name>
    <dbReference type="NCBI Taxonomy" id="2014278"/>
    <lineage>
        <taxon>Bacteria</taxon>
        <taxon>Candidatus Gribaldobacteria</taxon>
    </lineage>
</organism>
<evidence type="ECO:0000259" key="12">
    <source>
        <dbReference type="PROSITE" id="PS50880"/>
    </source>
</evidence>
<keyword evidence="4" id="KW-0863">Zinc-finger</keyword>
<dbReference type="InterPro" id="IPR013826">
    <property type="entry name" value="Topo_IA_cen_sub3"/>
</dbReference>
<dbReference type="InterPro" id="IPR003602">
    <property type="entry name" value="Topo_IA_DNA-bd_dom"/>
</dbReference>
<dbReference type="Gene3D" id="3.40.50.140">
    <property type="match status" value="1"/>
</dbReference>
<dbReference type="EMBL" id="PCSB01000006">
    <property type="protein sequence ID" value="PIP32060.1"/>
    <property type="molecule type" value="Genomic_DNA"/>
</dbReference>
<dbReference type="Pfam" id="PF01131">
    <property type="entry name" value="Topoisom_bac"/>
    <property type="match status" value="1"/>
</dbReference>
<dbReference type="GO" id="GO:0003677">
    <property type="term" value="F:DNA binding"/>
    <property type="evidence" value="ECO:0007669"/>
    <property type="project" value="UniProtKB-KW"/>
</dbReference>
<dbReference type="SMART" id="SM00437">
    <property type="entry name" value="TOP1Ac"/>
    <property type="match status" value="1"/>
</dbReference>
<keyword evidence="9 10" id="KW-0413">Isomerase</keyword>
<dbReference type="InterPro" id="IPR000380">
    <property type="entry name" value="Topo_IA"/>
</dbReference>
<dbReference type="Gene3D" id="2.70.20.10">
    <property type="entry name" value="Topoisomerase I, domain 3"/>
    <property type="match status" value="1"/>
</dbReference>
<dbReference type="InterPro" id="IPR034149">
    <property type="entry name" value="TOPRIM_TopoI"/>
</dbReference>